<dbReference type="InterPro" id="IPR036278">
    <property type="entry name" value="Sialidase_sf"/>
</dbReference>
<dbReference type="Proteomes" id="UP000317093">
    <property type="component" value="Chromosome"/>
</dbReference>
<dbReference type="InterPro" id="IPR006311">
    <property type="entry name" value="TAT_signal"/>
</dbReference>
<dbReference type="PANTHER" id="PTHR43752:SF2">
    <property type="entry name" value="BNR_ASP-BOX REPEAT FAMILY PROTEIN"/>
    <property type="match status" value="1"/>
</dbReference>
<keyword evidence="2" id="KW-0326">Glycosidase</keyword>
<dbReference type="OrthoDB" id="235891at2"/>
<dbReference type="Gene3D" id="2.120.10.10">
    <property type="match status" value="1"/>
</dbReference>
<dbReference type="GO" id="GO:0004308">
    <property type="term" value="F:exo-alpha-sialidase activity"/>
    <property type="evidence" value="ECO:0007669"/>
    <property type="project" value="UniProtKB-EC"/>
</dbReference>
<gene>
    <name evidence="2" type="primary">nedA_1</name>
    <name evidence="2" type="ORF">Pan216_09880</name>
</gene>
<sequence>MNEPSRGPISRRSFCRATSATLTTSLLTLPRGPVVASPGDAPSRLLTPIDERTVCPWTPKHPRHDHQLYFPLSGDRLLFAWCEYYADRPSLLERRPTSRDGSFRDDMPCRISGMISHDRGRTWNSGFTLQENRWNLNVKHPNLIRLPSGEILFFFVAWDSGRGQRNVFMKRSKDEGESWSEIEQVSEPGWYCNVAGRALTMKSGRIALPTHGPRGAGDYRGKDLESFVYYSDDGFATWKRGQAVTAPGRGAHEPTLIELADGRLYCLLRTTLKRQYVTLSDDGGASWSTPEPTELASPDSPAVLARIPSTGDLLVLWNNVASPSNWPRTPLTAALSRDEGASWTIVGDIDNRRTHDAAYPSVHVQGDELLVAYYTRPTKWARDCEIMQKIYAIDELYRTA</sequence>
<dbReference type="EC" id="3.2.1.18" evidence="2"/>
<name>A0A518AZL1_9BACT</name>
<dbReference type="CDD" id="cd15482">
    <property type="entry name" value="Sialidase_non-viral"/>
    <property type="match status" value="1"/>
</dbReference>
<dbReference type="EMBL" id="CP036279">
    <property type="protein sequence ID" value="QDU60151.1"/>
    <property type="molecule type" value="Genomic_DNA"/>
</dbReference>
<dbReference type="AlphaFoldDB" id="A0A518AZL1"/>
<feature type="domain" description="Sialidase" evidence="1">
    <location>
        <begin position="114"/>
        <end position="367"/>
    </location>
</feature>
<keyword evidence="3" id="KW-1185">Reference proteome</keyword>
<organism evidence="2 3">
    <name type="scientific">Kolteria novifilia</name>
    <dbReference type="NCBI Taxonomy" id="2527975"/>
    <lineage>
        <taxon>Bacteria</taxon>
        <taxon>Pseudomonadati</taxon>
        <taxon>Planctomycetota</taxon>
        <taxon>Planctomycetia</taxon>
        <taxon>Kolteriales</taxon>
        <taxon>Kolteriaceae</taxon>
        <taxon>Kolteria</taxon>
    </lineage>
</organism>
<evidence type="ECO:0000313" key="3">
    <source>
        <dbReference type="Proteomes" id="UP000317093"/>
    </source>
</evidence>
<dbReference type="PROSITE" id="PS51318">
    <property type="entry name" value="TAT"/>
    <property type="match status" value="1"/>
</dbReference>
<dbReference type="RefSeq" id="WP_145255546.1">
    <property type="nucleotide sequence ID" value="NZ_CP036279.1"/>
</dbReference>
<dbReference type="InterPro" id="IPR011040">
    <property type="entry name" value="Sialidase"/>
</dbReference>
<dbReference type="KEGG" id="knv:Pan216_09880"/>
<keyword evidence="2" id="KW-0378">Hydrolase</keyword>
<reference evidence="2 3" key="1">
    <citation type="submission" date="2019-02" db="EMBL/GenBank/DDBJ databases">
        <title>Deep-cultivation of Planctomycetes and their phenomic and genomic characterization uncovers novel biology.</title>
        <authorList>
            <person name="Wiegand S."/>
            <person name="Jogler M."/>
            <person name="Boedeker C."/>
            <person name="Pinto D."/>
            <person name="Vollmers J."/>
            <person name="Rivas-Marin E."/>
            <person name="Kohn T."/>
            <person name="Peeters S.H."/>
            <person name="Heuer A."/>
            <person name="Rast P."/>
            <person name="Oberbeckmann S."/>
            <person name="Bunk B."/>
            <person name="Jeske O."/>
            <person name="Meyerdierks A."/>
            <person name="Storesund J.E."/>
            <person name="Kallscheuer N."/>
            <person name="Luecker S."/>
            <person name="Lage O.M."/>
            <person name="Pohl T."/>
            <person name="Merkel B.J."/>
            <person name="Hornburger P."/>
            <person name="Mueller R.-W."/>
            <person name="Bruemmer F."/>
            <person name="Labrenz M."/>
            <person name="Spormann A.M."/>
            <person name="Op den Camp H."/>
            <person name="Overmann J."/>
            <person name="Amann R."/>
            <person name="Jetten M.S.M."/>
            <person name="Mascher T."/>
            <person name="Medema M.H."/>
            <person name="Devos D.P."/>
            <person name="Kaster A.-K."/>
            <person name="Ovreas L."/>
            <person name="Rohde M."/>
            <person name="Galperin M.Y."/>
            <person name="Jogler C."/>
        </authorList>
    </citation>
    <scope>NUCLEOTIDE SEQUENCE [LARGE SCALE GENOMIC DNA]</scope>
    <source>
        <strain evidence="2 3">Pan216</strain>
    </source>
</reference>
<evidence type="ECO:0000313" key="2">
    <source>
        <dbReference type="EMBL" id="QDU60151.1"/>
    </source>
</evidence>
<dbReference type="SUPFAM" id="SSF50939">
    <property type="entry name" value="Sialidases"/>
    <property type="match status" value="1"/>
</dbReference>
<evidence type="ECO:0000259" key="1">
    <source>
        <dbReference type="Pfam" id="PF13088"/>
    </source>
</evidence>
<dbReference type="Pfam" id="PF13088">
    <property type="entry name" value="BNR_2"/>
    <property type="match status" value="1"/>
</dbReference>
<accession>A0A518AZL1</accession>
<proteinExistence type="predicted"/>
<dbReference type="PANTHER" id="PTHR43752">
    <property type="entry name" value="BNR/ASP-BOX REPEAT FAMILY PROTEIN"/>
    <property type="match status" value="1"/>
</dbReference>
<protein>
    <submittedName>
        <fullName evidence="2">Sialidase</fullName>
        <ecNumber evidence="2">3.2.1.18</ecNumber>
    </submittedName>
</protein>